<feature type="signal peptide" evidence="10">
    <location>
        <begin position="1"/>
        <end position="19"/>
    </location>
</feature>
<evidence type="ECO:0000256" key="6">
    <source>
        <dbReference type="ARBA" id="ARBA00023157"/>
    </source>
</evidence>
<dbReference type="PANTHER" id="PTHR31062">
    <property type="entry name" value="XYLOGLUCAN ENDOTRANSGLUCOSYLASE/HYDROLASE PROTEIN 8-RELATED"/>
    <property type="match status" value="1"/>
</dbReference>
<dbReference type="PROSITE" id="PS51762">
    <property type="entry name" value="GH16_2"/>
    <property type="match status" value="1"/>
</dbReference>
<dbReference type="GO" id="GO:0016762">
    <property type="term" value="F:xyloglucan:xyloglucosyl transferase activity"/>
    <property type="evidence" value="ECO:0007669"/>
    <property type="project" value="UniProtKB-EC"/>
</dbReference>
<comment type="subcellular location">
    <subcellularLocation>
        <location evidence="10">Secreted</location>
        <location evidence="10">Cell wall</location>
    </subcellularLocation>
    <subcellularLocation>
        <location evidence="10">Secreted</location>
        <location evidence="10">Extracellular space</location>
        <location evidence="10">Apoplast</location>
    </subcellularLocation>
</comment>
<dbReference type="AlphaFoldDB" id="A0A0L9UMQ3"/>
<dbReference type="GO" id="GO:0004553">
    <property type="term" value="F:hydrolase activity, hydrolyzing O-glycosyl compounds"/>
    <property type="evidence" value="ECO:0007669"/>
    <property type="project" value="InterPro"/>
</dbReference>
<dbReference type="InterPro" id="IPR013320">
    <property type="entry name" value="ConA-like_dom_sf"/>
</dbReference>
<dbReference type="InterPro" id="IPR000757">
    <property type="entry name" value="Beta-glucanase-like"/>
</dbReference>
<name>A0A0L9UMQ3_PHAAN</name>
<evidence type="ECO:0000313" key="12">
    <source>
        <dbReference type="EMBL" id="KOM43961.1"/>
    </source>
</evidence>
<dbReference type="InterPro" id="IPR008264">
    <property type="entry name" value="Beta_glucanase"/>
</dbReference>
<evidence type="ECO:0000256" key="7">
    <source>
        <dbReference type="ARBA" id="ARBA00023295"/>
    </source>
</evidence>
<keyword evidence="2 10" id="KW-0052">Apoplast</keyword>
<dbReference type="GO" id="GO:0010411">
    <property type="term" value="P:xyloglucan metabolic process"/>
    <property type="evidence" value="ECO:0007669"/>
    <property type="project" value="InterPro"/>
</dbReference>
<evidence type="ECO:0000256" key="5">
    <source>
        <dbReference type="ARBA" id="ARBA00022801"/>
    </source>
</evidence>
<sequence>MSKMLGLFVGLLFLGLAASVKFDELFQPSWAMDHFIHEGELLKLKLDNYSGAGFGSKSKYMFGKVAIQLKLVEGDSAGTVTAFYMSSDGPTHNEFDFEFLGNTSGEPYSVQTNVYVNGVGNREQRLNLWFDPTKDFHTYSIFWNQRQVVSIWNADDWATQGGRVKTDWSHAPFFATYKDFQIDACECSVPVTSTASANKCNSSEDKKYWWDEPTLSELNLHQSHQLMWVRANHMVYDYCTDTTRFPVTPAECVHHRHN</sequence>
<dbReference type="EMBL" id="CM003375">
    <property type="protein sequence ID" value="KOM43961.1"/>
    <property type="molecule type" value="Genomic_DNA"/>
</dbReference>
<dbReference type="Pfam" id="PF06955">
    <property type="entry name" value="XET_C"/>
    <property type="match status" value="1"/>
</dbReference>
<comment type="function">
    <text evidence="10">Catalyzes xyloglucan endohydrolysis (XEH) and/or endotransglycosylation (XET). Cleaves and religates xyloglucan polymers, an essential constituent of the primary cell wall, and thereby participates in cell wall construction of growing tissues.</text>
</comment>
<feature type="active site" description="Nucleophile" evidence="8">
    <location>
        <position position="94"/>
    </location>
</feature>
<proteinExistence type="inferred from homology"/>
<dbReference type="Pfam" id="PF00722">
    <property type="entry name" value="Glyco_hydro_16"/>
    <property type="match status" value="1"/>
</dbReference>
<dbReference type="PRINTS" id="PR00737">
    <property type="entry name" value="GLHYDRLASE16"/>
</dbReference>
<dbReference type="EC" id="2.4.1.207" evidence="10"/>
<organism evidence="12 13">
    <name type="scientific">Phaseolus angularis</name>
    <name type="common">Azuki bean</name>
    <name type="synonym">Vigna angularis</name>
    <dbReference type="NCBI Taxonomy" id="3914"/>
    <lineage>
        <taxon>Eukaryota</taxon>
        <taxon>Viridiplantae</taxon>
        <taxon>Streptophyta</taxon>
        <taxon>Embryophyta</taxon>
        <taxon>Tracheophyta</taxon>
        <taxon>Spermatophyta</taxon>
        <taxon>Magnoliopsida</taxon>
        <taxon>eudicotyledons</taxon>
        <taxon>Gunneridae</taxon>
        <taxon>Pentapetalae</taxon>
        <taxon>rosids</taxon>
        <taxon>fabids</taxon>
        <taxon>Fabales</taxon>
        <taxon>Fabaceae</taxon>
        <taxon>Papilionoideae</taxon>
        <taxon>50 kb inversion clade</taxon>
        <taxon>NPAAA clade</taxon>
        <taxon>indigoferoid/millettioid clade</taxon>
        <taxon>Phaseoleae</taxon>
        <taxon>Vigna</taxon>
    </lineage>
</organism>
<dbReference type="PIRSF" id="PIRSF005604">
    <property type="entry name" value="XET"/>
    <property type="match status" value="1"/>
</dbReference>
<feature type="active site" description="Proton donor" evidence="8">
    <location>
        <position position="98"/>
    </location>
</feature>
<dbReference type="InterPro" id="IPR010713">
    <property type="entry name" value="XET_C"/>
</dbReference>
<evidence type="ECO:0000313" key="13">
    <source>
        <dbReference type="Proteomes" id="UP000053144"/>
    </source>
</evidence>
<comment type="similarity">
    <text evidence="10">Belongs to the glycosyl hydrolase 16 family.</text>
</comment>
<evidence type="ECO:0000256" key="9">
    <source>
        <dbReference type="PIRSR" id="PIRSR005604-2"/>
    </source>
</evidence>
<accession>A0A0L9UMQ3</accession>
<evidence type="ECO:0000259" key="11">
    <source>
        <dbReference type="PROSITE" id="PS51762"/>
    </source>
</evidence>
<feature type="chain" id="PRO_5005395085" description="Xyloglucan endotransglucosylase/hydrolase" evidence="10">
    <location>
        <begin position="20"/>
        <end position="258"/>
    </location>
</feature>
<dbReference type="STRING" id="3914.A0A0L9UMQ3"/>
<dbReference type="GO" id="GO:0042546">
    <property type="term" value="P:cell wall biogenesis"/>
    <property type="evidence" value="ECO:0007669"/>
    <property type="project" value="InterPro"/>
</dbReference>
<dbReference type="OMA" id="WALDHFT"/>
<dbReference type="SUPFAM" id="SSF49899">
    <property type="entry name" value="Concanavalin A-like lectins/glucanases"/>
    <property type="match status" value="1"/>
</dbReference>
<keyword evidence="10" id="KW-0961">Cell wall biogenesis/degradation</keyword>
<keyword evidence="1 10" id="KW-0134">Cell wall</keyword>
<evidence type="ECO:0000256" key="3">
    <source>
        <dbReference type="ARBA" id="ARBA00022525"/>
    </source>
</evidence>
<dbReference type="GO" id="GO:0071555">
    <property type="term" value="P:cell wall organization"/>
    <property type="evidence" value="ECO:0007669"/>
    <property type="project" value="UniProtKB-KW"/>
</dbReference>
<evidence type="ECO:0000256" key="1">
    <source>
        <dbReference type="ARBA" id="ARBA00022512"/>
    </source>
</evidence>
<protein>
    <recommendedName>
        <fullName evidence="10">Xyloglucan endotransglucosylase/hydrolase</fullName>
        <ecNumber evidence="10">2.4.1.207</ecNumber>
    </recommendedName>
</protein>
<feature type="domain" description="GH16" evidence="11">
    <location>
        <begin position="20"/>
        <end position="237"/>
    </location>
</feature>
<keyword evidence="5 10" id="KW-0378">Hydrolase</keyword>
<dbReference type="InterPro" id="IPR044791">
    <property type="entry name" value="Beta-glucanase/XTH"/>
</dbReference>
<keyword evidence="4 10" id="KW-0808">Transferase</keyword>
<keyword evidence="10" id="KW-0732">Signal</keyword>
<gene>
    <name evidence="12" type="ORF">LR48_Vigan05g156600</name>
</gene>
<evidence type="ECO:0000256" key="4">
    <source>
        <dbReference type="ARBA" id="ARBA00022679"/>
    </source>
</evidence>
<evidence type="ECO:0000256" key="8">
    <source>
        <dbReference type="PIRSR" id="PIRSR005604-1"/>
    </source>
</evidence>
<keyword evidence="7 10" id="KW-0326">Glycosidase</keyword>
<dbReference type="InterPro" id="IPR016455">
    <property type="entry name" value="XTH"/>
</dbReference>
<dbReference type="Gene3D" id="2.60.120.200">
    <property type="match status" value="2"/>
</dbReference>
<keyword evidence="3 10" id="KW-0964">Secreted</keyword>
<reference evidence="13" key="1">
    <citation type="journal article" date="2015" name="Proc. Natl. Acad. Sci. U.S.A.">
        <title>Genome sequencing of adzuki bean (Vigna angularis) provides insight into high starch and low fat accumulation and domestication.</title>
        <authorList>
            <person name="Yang K."/>
            <person name="Tian Z."/>
            <person name="Chen C."/>
            <person name="Luo L."/>
            <person name="Zhao B."/>
            <person name="Wang Z."/>
            <person name="Yu L."/>
            <person name="Li Y."/>
            <person name="Sun Y."/>
            <person name="Li W."/>
            <person name="Chen Y."/>
            <person name="Li Y."/>
            <person name="Zhang Y."/>
            <person name="Ai D."/>
            <person name="Zhao J."/>
            <person name="Shang C."/>
            <person name="Ma Y."/>
            <person name="Wu B."/>
            <person name="Wang M."/>
            <person name="Gao L."/>
            <person name="Sun D."/>
            <person name="Zhang P."/>
            <person name="Guo F."/>
            <person name="Wang W."/>
            <person name="Li Y."/>
            <person name="Wang J."/>
            <person name="Varshney R.K."/>
            <person name="Wang J."/>
            <person name="Ling H.Q."/>
            <person name="Wan P."/>
        </authorList>
    </citation>
    <scope>NUCLEOTIDE SEQUENCE</scope>
    <source>
        <strain evidence="13">cv. Jingnong 6</strain>
    </source>
</reference>
<dbReference type="Gramene" id="KOM43961">
    <property type="protein sequence ID" value="KOM43961"/>
    <property type="gene ID" value="LR48_Vigan05g156600"/>
</dbReference>
<keyword evidence="6" id="KW-1015">Disulfide bond</keyword>
<dbReference type="Proteomes" id="UP000053144">
    <property type="component" value="Chromosome 5"/>
</dbReference>
<evidence type="ECO:0000256" key="10">
    <source>
        <dbReference type="RuleBase" id="RU361120"/>
    </source>
</evidence>
<dbReference type="GO" id="GO:0048046">
    <property type="term" value="C:apoplast"/>
    <property type="evidence" value="ECO:0007669"/>
    <property type="project" value="UniProtKB-SubCell"/>
</dbReference>
<evidence type="ECO:0000256" key="2">
    <source>
        <dbReference type="ARBA" id="ARBA00022523"/>
    </source>
</evidence>
<comment type="PTM">
    <text evidence="10">Contains at least one intrachain disulfide bond essential for its enzymatic activity.</text>
</comment>
<feature type="glycosylation site" description="N-linked (GlcNAc...) asparagine" evidence="9">
    <location>
        <position position="102"/>
    </location>
</feature>